<name>A0ABW0TH15_9BACL</name>
<dbReference type="RefSeq" id="WP_381431358.1">
    <property type="nucleotide sequence ID" value="NZ_JBHSNO010000005.1"/>
</dbReference>
<evidence type="ECO:0000313" key="3">
    <source>
        <dbReference type="Proteomes" id="UP001596109"/>
    </source>
</evidence>
<organism evidence="2 3">
    <name type="scientific">Sporosarcina soli</name>
    <dbReference type="NCBI Taxonomy" id="334736"/>
    <lineage>
        <taxon>Bacteria</taxon>
        <taxon>Bacillati</taxon>
        <taxon>Bacillota</taxon>
        <taxon>Bacilli</taxon>
        <taxon>Bacillales</taxon>
        <taxon>Caryophanaceae</taxon>
        <taxon>Sporosarcina</taxon>
    </lineage>
</organism>
<gene>
    <name evidence="2" type="ORF">ACFPRA_04985</name>
</gene>
<feature type="domain" description="YpoC-like" evidence="1">
    <location>
        <begin position="12"/>
        <end position="115"/>
    </location>
</feature>
<dbReference type="EMBL" id="JBHSNO010000005">
    <property type="protein sequence ID" value="MFC5588225.1"/>
    <property type="molecule type" value="Genomic_DNA"/>
</dbReference>
<evidence type="ECO:0000259" key="1">
    <source>
        <dbReference type="Pfam" id="PF21747"/>
    </source>
</evidence>
<reference evidence="3" key="1">
    <citation type="journal article" date="2019" name="Int. J. Syst. Evol. Microbiol.">
        <title>The Global Catalogue of Microorganisms (GCM) 10K type strain sequencing project: providing services to taxonomists for standard genome sequencing and annotation.</title>
        <authorList>
            <consortium name="The Broad Institute Genomics Platform"/>
            <consortium name="The Broad Institute Genome Sequencing Center for Infectious Disease"/>
            <person name="Wu L."/>
            <person name="Ma J."/>
        </authorList>
    </citation>
    <scope>NUCLEOTIDE SEQUENCE [LARGE SCALE GENOMIC DNA]</scope>
    <source>
        <strain evidence="3">CGMCC 4.1434</strain>
    </source>
</reference>
<keyword evidence="3" id="KW-1185">Reference proteome</keyword>
<comment type="caution">
    <text evidence="2">The sequence shown here is derived from an EMBL/GenBank/DDBJ whole genome shotgun (WGS) entry which is preliminary data.</text>
</comment>
<accession>A0ABW0TH15</accession>
<protein>
    <submittedName>
        <fullName evidence="2">YpoC family protein</fullName>
    </submittedName>
</protein>
<dbReference type="InterPro" id="IPR048427">
    <property type="entry name" value="YpoC"/>
</dbReference>
<dbReference type="Proteomes" id="UP001596109">
    <property type="component" value="Unassembled WGS sequence"/>
</dbReference>
<proteinExistence type="predicted"/>
<sequence length="115" mass="13559">MISEMKPIDKELFSPYFEKWEAIRETIELFYTQKDRQALEMMGEAILAFDELLERGGKMLDERKGKWVYTLEPLNGEERLAFVKAKISSHYAFVQLDALYTETKKKVARLSIMKN</sequence>
<evidence type="ECO:0000313" key="2">
    <source>
        <dbReference type="EMBL" id="MFC5588225.1"/>
    </source>
</evidence>
<dbReference type="Pfam" id="PF21747">
    <property type="entry name" value="YpoC"/>
    <property type="match status" value="1"/>
</dbReference>